<organism evidence="2 3">
    <name type="scientific">Pseudonocardia oceani</name>
    <dbReference type="NCBI Taxonomy" id="2792013"/>
    <lineage>
        <taxon>Bacteria</taxon>
        <taxon>Bacillati</taxon>
        <taxon>Actinomycetota</taxon>
        <taxon>Actinomycetes</taxon>
        <taxon>Pseudonocardiales</taxon>
        <taxon>Pseudonocardiaceae</taxon>
        <taxon>Pseudonocardia</taxon>
    </lineage>
</organism>
<dbReference type="InterPro" id="IPR011251">
    <property type="entry name" value="Luciferase-like_dom"/>
</dbReference>
<accession>A0ABS6UJE7</accession>
<evidence type="ECO:0000259" key="1">
    <source>
        <dbReference type="Pfam" id="PF00296"/>
    </source>
</evidence>
<feature type="domain" description="Luciferase-like" evidence="1">
    <location>
        <begin position="13"/>
        <end position="239"/>
    </location>
</feature>
<gene>
    <name evidence="2" type="ORF">I4I82_32480</name>
</gene>
<dbReference type="PANTHER" id="PTHR43244:SF2">
    <property type="entry name" value="CONSERVED HYPOTHETICAL ALANINE AND PROLINE-RICH PROTEIN"/>
    <property type="match status" value="1"/>
</dbReference>
<dbReference type="InterPro" id="IPR022402">
    <property type="entry name" value="F420_OxRdatse_MSMEG3544_pred"/>
</dbReference>
<dbReference type="PANTHER" id="PTHR43244">
    <property type="match status" value="1"/>
</dbReference>
<dbReference type="RefSeq" id="WP_218590993.1">
    <property type="nucleotide sequence ID" value="NZ_JADQDE010000153.1"/>
</dbReference>
<dbReference type="EMBL" id="JADQDF010000001">
    <property type="protein sequence ID" value="MBW0132363.1"/>
    <property type="molecule type" value="Genomic_DNA"/>
</dbReference>
<dbReference type="Pfam" id="PF00296">
    <property type="entry name" value="Bac_luciferase"/>
    <property type="match status" value="1"/>
</dbReference>
<keyword evidence="3" id="KW-1185">Reference proteome</keyword>
<sequence>MSVRIGLGSVRTGSGAPGPELAELVDACEEHGVDSVWLADQASTPSIDPVVGLAYAAGRTRTLKLGTGVIVLPGRNPMLVAAQLASLVALAPKRILPSFGLRPASPAERTLFPVPDGQRAAVFDEALTVLRRLLTEPVVTHHGAFFHLDDARVGPLPERPLDLWLGGQAPAALRRIGRLADGWLGAFLTPGEAAACRTGIEAAAAEAGRAIEDDHYGTNLAVLPSGVSDAERDDALAAAAKRRPELDPHLLVADGWAAAREHVRAFVDVGVTKFVVHPGVPVPSWRGFVDAFAAELLPEQT</sequence>
<comment type="caution">
    <text evidence="2">The sequence shown here is derived from an EMBL/GenBank/DDBJ whole genome shotgun (WGS) entry which is preliminary data.</text>
</comment>
<dbReference type="NCBIfam" id="TIGR03854">
    <property type="entry name" value="F420_MSMEG_3544"/>
    <property type="match status" value="1"/>
</dbReference>
<reference evidence="2 3" key="1">
    <citation type="submission" date="2020-11" db="EMBL/GenBank/DDBJ databases">
        <title>Pseudonocardia abyssalis sp. nov. and Pseudonocardia oceani sp. nov., description and phylogenomic analysis of two novel actinomycetes isolated from the deep Southern Ocean.</title>
        <authorList>
            <person name="Parra J."/>
        </authorList>
    </citation>
    <scope>NUCLEOTIDE SEQUENCE [LARGE SCALE GENOMIC DNA]</scope>
    <source>
        <strain evidence="3">KRD185</strain>
    </source>
</reference>
<dbReference type="InterPro" id="IPR050564">
    <property type="entry name" value="F420-G6PD/mer"/>
</dbReference>
<proteinExistence type="predicted"/>
<protein>
    <submittedName>
        <fullName evidence="2">TIGR03854 family LLM class F420-dependent oxidoreductase</fullName>
    </submittedName>
</protein>
<evidence type="ECO:0000313" key="2">
    <source>
        <dbReference type="EMBL" id="MBW0132363.1"/>
    </source>
</evidence>
<name>A0ABS6UJE7_9PSEU</name>
<dbReference type="Proteomes" id="UP000694300">
    <property type="component" value="Unassembled WGS sequence"/>
</dbReference>
<evidence type="ECO:0000313" key="3">
    <source>
        <dbReference type="Proteomes" id="UP000694300"/>
    </source>
</evidence>